<keyword evidence="1" id="KW-1133">Transmembrane helix</keyword>
<protein>
    <submittedName>
        <fullName evidence="2">NADH dehydrogenase subunit 6</fullName>
    </submittedName>
</protein>
<name>Q0ZCZ5_9HEXA</name>
<evidence type="ECO:0000256" key="1">
    <source>
        <dbReference type="SAM" id="Phobius"/>
    </source>
</evidence>
<organism evidence="2">
    <name type="scientific">Campodea lubbockii</name>
    <dbReference type="NCBI Taxonomy" id="383858"/>
    <lineage>
        <taxon>Eukaryota</taxon>
        <taxon>Metazoa</taxon>
        <taxon>Ecdysozoa</taxon>
        <taxon>Arthropoda</taxon>
        <taxon>Hexapoda</taxon>
        <taxon>Diplura</taxon>
        <taxon>Rhabdura</taxon>
        <taxon>Campodeoidea</taxon>
        <taxon>Campodeidae</taxon>
        <taxon>Campodea</taxon>
    </lineage>
</organism>
<dbReference type="CTD" id="4541"/>
<keyword evidence="1" id="KW-0812">Transmembrane</keyword>
<keyword evidence="2" id="KW-0496">Mitochondrion</keyword>
<proteinExistence type="predicted"/>
<feature type="transmembrane region" description="Helical" evidence="1">
    <location>
        <begin position="129"/>
        <end position="153"/>
    </location>
</feature>
<gene>
    <name evidence="2" type="primary">ND6</name>
</gene>
<dbReference type="AlphaFoldDB" id="Q0ZCZ5"/>
<feature type="transmembrane region" description="Helical" evidence="1">
    <location>
        <begin position="21"/>
        <end position="44"/>
    </location>
</feature>
<evidence type="ECO:0000313" key="2">
    <source>
        <dbReference type="EMBL" id="ABF49585.1"/>
    </source>
</evidence>
<reference evidence="2" key="1">
    <citation type="journal article" date="2006" name="Gene">
        <title>The mitochondrial genomes of Campodea fragilis and Campodea lubbocki (Hexapoda: Diplura): High genetic divergence in a morphologically uniform taxon.</title>
        <authorList>
            <person name="Podsiadlowski L."/>
            <person name="Carapelli A."/>
            <person name="Nardi F."/>
            <person name="Dallai R."/>
            <person name="Koch M."/>
            <person name="Boore J.L."/>
            <person name="Frati F."/>
        </authorList>
    </citation>
    <scope>NUCLEOTIDE SEQUENCE</scope>
</reference>
<feature type="transmembrane region" description="Helical" evidence="1">
    <location>
        <begin position="89"/>
        <end position="109"/>
    </location>
</feature>
<dbReference type="GeneID" id="4177890"/>
<dbReference type="EMBL" id="DQ529237">
    <property type="protein sequence ID" value="ABF49585.1"/>
    <property type="molecule type" value="Genomic_DNA"/>
</dbReference>
<feature type="transmembrane region" description="Helical" evidence="1">
    <location>
        <begin position="50"/>
        <end position="69"/>
    </location>
</feature>
<dbReference type="RefSeq" id="YP_665535.1">
    <property type="nucleotide sequence ID" value="NC_008234.1"/>
</dbReference>
<geneLocation type="mitochondrion" evidence="2"/>
<sequence>MVSLYVILTLMIMNMSIMLKLTKPLSIIILIIIQTTTYCLSMSLQLMSSWLPLILLIILIGGMSILFLYMTSVSPNFQISTHFNMKTTLMFIMMLSLCYIIIMYLIPTMSHKMETLPLMSNLFSTNMHLSIYNLFSQLNINIMIFMVMMSYMIKYYYMLIKNSMSHESGLFNKN</sequence>
<accession>Q0ZCZ5</accession>
<keyword evidence="1" id="KW-0472">Membrane</keyword>